<reference evidence="3 4" key="1">
    <citation type="journal article" date="2019" name="Sci. Rep.">
        <title>Orb-weaving spider Araneus ventricosus genome elucidates the spidroin gene catalogue.</title>
        <authorList>
            <person name="Kono N."/>
            <person name="Nakamura H."/>
            <person name="Ohtoshi R."/>
            <person name="Moran D.A.P."/>
            <person name="Shinohara A."/>
            <person name="Yoshida Y."/>
            <person name="Fujiwara M."/>
            <person name="Mori M."/>
            <person name="Tomita M."/>
            <person name="Arakawa K."/>
        </authorList>
    </citation>
    <scope>NUCLEOTIDE SEQUENCE [LARGE SCALE GENOMIC DNA]</scope>
</reference>
<dbReference type="AlphaFoldDB" id="A0A4Y2Q0I8"/>
<keyword evidence="2" id="KW-0677">Repeat</keyword>
<protein>
    <submittedName>
        <fullName evidence="3">Uncharacterized protein</fullName>
    </submittedName>
</protein>
<proteinExistence type="predicted"/>
<evidence type="ECO:0000256" key="1">
    <source>
        <dbReference type="ARBA" id="ARBA00022729"/>
    </source>
</evidence>
<accession>A0A4Y2Q0I8</accession>
<dbReference type="OrthoDB" id="6431527at2759"/>
<dbReference type="PROSITE" id="PS50912">
    <property type="entry name" value="EAR"/>
    <property type="match status" value="1"/>
</dbReference>
<sequence length="266" mass="29935">MGSVLIPYYVGSVNMSFNWSFLDDYSSAVVYVFNEVRREWRERQHLPSYGVLSLDITHNKMEDEILLAIGTGMGTYSSIYVWNDAGNEFELLQNIPPKYVTSTLWLKQGSIQLLAMSSVDHWPKKGEDCFEFLSGGQVDIYVYEGRAKWIQSIPLRGVVSMISLTLSGDTFLMAASHQLQSIFIYEWKGYAGFSLIQTVFVGEVRHLNTYTVDDGVYVTVAVTNGPSKLLKVVSQGKHALSVPVRKQIVPRELKDEAIEDKLVPGC</sequence>
<dbReference type="InterPro" id="IPR009039">
    <property type="entry name" value="EAR"/>
</dbReference>
<evidence type="ECO:0000313" key="3">
    <source>
        <dbReference type="EMBL" id="GBN56944.1"/>
    </source>
</evidence>
<comment type="caution">
    <text evidence="3">The sequence shown here is derived from an EMBL/GenBank/DDBJ whole genome shotgun (WGS) entry which is preliminary data.</text>
</comment>
<keyword evidence="4" id="KW-1185">Reference proteome</keyword>
<keyword evidence="1" id="KW-0732">Signal</keyword>
<gene>
    <name evidence="3" type="ORF">AVEN_123905_1</name>
</gene>
<dbReference type="EMBL" id="BGPR01012630">
    <property type="protein sequence ID" value="GBN56944.1"/>
    <property type="molecule type" value="Genomic_DNA"/>
</dbReference>
<organism evidence="3 4">
    <name type="scientific">Araneus ventricosus</name>
    <name type="common">Orbweaver spider</name>
    <name type="synonym">Epeira ventricosa</name>
    <dbReference type="NCBI Taxonomy" id="182803"/>
    <lineage>
        <taxon>Eukaryota</taxon>
        <taxon>Metazoa</taxon>
        <taxon>Ecdysozoa</taxon>
        <taxon>Arthropoda</taxon>
        <taxon>Chelicerata</taxon>
        <taxon>Arachnida</taxon>
        <taxon>Araneae</taxon>
        <taxon>Araneomorphae</taxon>
        <taxon>Entelegynae</taxon>
        <taxon>Araneoidea</taxon>
        <taxon>Araneidae</taxon>
        <taxon>Araneus</taxon>
    </lineage>
</organism>
<evidence type="ECO:0000256" key="2">
    <source>
        <dbReference type="ARBA" id="ARBA00022737"/>
    </source>
</evidence>
<name>A0A4Y2Q0I8_ARAVE</name>
<dbReference type="Proteomes" id="UP000499080">
    <property type="component" value="Unassembled WGS sequence"/>
</dbReference>
<dbReference type="SUPFAM" id="SSF101898">
    <property type="entry name" value="NHL repeat"/>
    <property type="match status" value="1"/>
</dbReference>
<evidence type="ECO:0000313" key="4">
    <source>
        <dbReference type="Proteomes" id="UP000499080"/>
    </source>
</evidence>